<keyword evidence="2 3" id="KW-0378">Hydrolase</keyword>
<evidence type="ECO:0000256" key="3">
    <source>
        <dbReference type="HAMAP-Rule" id="MF_01440"/>
    </source>
</evidence>
<dbReference type="EMBL" id="SRSD01000010">
    <property type="protein sequence ID" value="KAA0888826.1"/>
    <property type="molecule type" value="Genomic_DNA"/>
</dbReference>
<dbReference type="AlphaFoldDB" id="A0A5A9X710"/>
<dbReference type="Pfam" id="PF03975">
    <property type="entry name" value="CheD"/>
    <property type="match status" value="1"/>
</dbReference>
<dbReference type="OrthoDB" id="9807202at2"/>
<dbReference type="SUPFAM" id="SSF64438">
    <property type="entry name" value="CNF1/YfiH-like putative cysteine hydrolases"/>
    <property type="match status" value="1"/>
</dbReference>
<dbReference type="CDD" id="cd16352">
    <property type="entry name" value="CheD"/>
    <property type="match status" value="1"/>
</dbReference>
<dbReference type="InterPro" id="IPR005659">
    <property type="entry name" value="Chemorcpt_Glu_NH3ase_CheD"/>
</dbReference>
<proteinExistence type="inferred from homology"/>
<name>A0A5A9X710_9BACT</name>
<dbReference type="InterPro" id="IPR011324">
    <property type="entry name" value="Cytotoxic_necrot_fac-like_cat"/>
</dbReference>
<dbReference type="RefSeq" id="WP_149309208.1">
    <property type="nucleotide sequence ID" value="NZ_SRSD01000010.1"/>
</dbReference>
<reference evidence="4 5" key="1">
    <citation type="submission" date="2019-04" db="EMBL/GenBank/DDBJ databases">
        <title>Geobacter ruber sp. nov., ferric-reducing bacteria isolated from paddy soil.</title>
        <authorList>
            <person name="Xu Z."/>
            <person name="Masuda Y."/>
            <person name="Itoh H."/>
            <person name="Senoo K."/>
        </authorList>
    </citation>
    <scope>NUCLEOTIDE SEQUENCE [LARGE SCALE GENOMIC DNA]</scope>
    <source>
        <strain evidence="4 5">Red88</strain>
    </source>
</reference>
<comment type="similarity">
    <text evidence="3">Belongs to the CheD family.</text>
</comment>
<comment type="catalytic activity">
    <reaction evidence="3">
        <text>L-glutaminyl-[protein] + H2O = L-glutamyl-[protein] + NH4(+)</text>
        <dbReference type="Rhea" id="RHEA:16441"/>
        <dbReference type="Rhea" id="RHEA-COMP:10207"/>
        <dbReference type="Rhea" id="RHEA-COMP:10208"/>
        <dbReference type="ChEBI" id="CHEBI:15377"/>
        <dbReference type="ChEBI" id="CHEBI:28938"/>
        <dbReference type="ChEBI" id="CHEBI:29973"/>
        <dbReference type="ChEBI" id="CHEBI:30011"/>
        <dbReference type="EC" id="3.5.1.44"/>
    </reaction>
</comment>
<protein>
    <recommendedName>
        <fullName evidence="3">Probable chemoreceptor glutamine deamidase CheD</fullName>
        <ecNumber evidence="3">3.5.1.44</ecNumber>
    </recommendedName>
</protein>
<evidence type="ECO:0000313" key="4">
    <source>
        <dbReference type="EMBL" id="KAA0888826.1"/>
    </source>
</evidence>
<dbReference type="HAMAP" id="MF_01440">
    <property type="entry name" value="CheD"/>
    <property type="match status" value="1"/>
</dbReference>
<comment type="caution">
    <text evidence="4">The sequence shown here is derived from an EMBL/GenBank/DDBJ whole genome shotgun (WGS) entry which is preliminary data.</text>
</comment>
<dbReference type="GO" id="GO:0050568">
    <property type="term" value="F:protein-glutamine glutaminase activity"/>
    <property type="evidence" value="ECO:0007669"/>
    <property type="project" value="UniProtKB-UniRule"/>
</dbReference>
<dbReference type="Gene3D" id="3.30.1330.200">
    <property type="match status" value="1"/>
</dbReference>
<sequence length="162" mass="17443">MKNLYDKHVCNVYLKPGEIFIARSPALVSTVLGSCVAVILHAPRIGVGAICHAMLPGGKAEQDDFRYVDRAVSYLYNRISALCGDPNDIEAKLFGGANVLNFTVRNDGAGSVGGQNIEAALQALDRLGLKVSAADTGGIQGRKLFFYSHSGEVFVRQVRKIF</sequence>
<dbReference type="InterPro" id="IPR038592">
    <property type="entry name" value="CheD-like_sf"/>
</dbReference>
<evidence type="ECO:0000313" key="5">
    <source>
        <dbReference type="Proteomes" id="UP000324298"/>
    </source>
</evidence>
<dbReference type="PANTHER" id="PTHR35147:SF1">
    <property type="entry name" value="CHEMORECEPTOR GLUTAMINE DEAMIDASE CHED-RELATED"/>
    <property type="match status" value="1"/>
</dbReference>
<dbReference type="PROSITE" id="PS51257">
    <property type="entry name" value="PROKAR_LIPOPROTEIN"/>
    <property type="match status" value="1"/>
</dbReference>
<dbReference type="Proteomes" id="UP000324298">
    <property type="component" value="Unassembled WGS sequence"/>
</dbReference>
<dbReference type="PANTHER" id="PTHR35147">
    <property type="entry name" value="CHEMORECEPTOR GLUTAMINE DEAMIDASE CHED-RELATED"/>
    <property type="match status" value="1"/>
</dbReference>
<organism evidence="4 5">
    <name type="scientific">Oryzomonas rubra</name>
    <dbReference type="NCBI Taxonomy" id="2509454"/>
    <lineage>
        <taxon>Bacteria</taxon>
        <taxon>Pseudomonadati</taxon>
        <taxon>Thermodesulfobacteriota</taxon>
        <taxon>Desulfuromonadia</taxon>
        <taxon>Geobacterales</taxon>
        <taxon>Geobacteraceae</taxon>
        <taxon>Oryzomonas</taxon>
    </lineage>
</organism>
<evidence type="ECO:0000256" key="2">
    <source>
        <dbReference type="ARBA" id="ARBA00022801"/>
    </source>
</evidence>
<gene>
    <name evidence="3" type="primary">cheD</name>
    <name evidence="4" type="ORF">ET418_15720</name>
</gene>
<comment type="function">
    <text evidence="3">Probably deamidates glutamine residues to glutamate on methyl-accepting chemotaxis receptors (MCPs), playing an important role in chemotaxis.</text>
</comment>
<accession>A0A5A9X710</accession>
<dbReference type="EC" id="3.5.1.44" evidence="3"/>
<dbReference type="GO" id="GO:0006935">
    <property type="term" value="P:chemotaxis"/>
    <property type="evidence" value="ECO:0007669"/>
    <property type="project" value="UniProtKB-UniRule"/>
</dbReference>
<keyword evidence="5" id="KW-1185">Reference proteome</keyword>
<evidence type="ECO:0000256" key="1">
    <source>
        <dbReference type="ARBA" id="ARBA00022500"/>
    </source>
</evidence>
<keyword evidence="1 3" id="KW-0145">Chemotaxis</keyword>